<keyword evidence="2" id="KW-1003">Cell membrane</keyword>
<dbReference type="PROSITE" id="PS50850">
    <property type="entry name" value="MFS"/>
    <property type="match status" value="1"/>
</dbReference>
<evidence type="ECO:0000259" key="7">
    <source>
        <dbReference type="PROSITE" id="PS50850"/>
    </source>
</evidence>
<accession>A0A8S8X6K6</accession>
<dbReference type="SUPFAM" id="SSF103473">
    <property type="entry name" value="MFS general substrate transporter"/>
    <property type="match status" value="1"/>
</dbReference>
<evidence type="ECO:0000256" key="5">
    <source>
        <dbReference type="ARBA" id="ARBA00023136"/>
    </source>
</evidence>
<dbReference type="Pfam" id="PF07690">
    <property type="entry name" value="MFS_1"/>
    <property type="match status" value="1"/>
</dbReference>
<dbReference type="EMBL" id="BOPV01000001">
    <property type="protein sequence ID" value="GIL38423.1"/>
    <property type="molecule type" value="Genomic_DNA"/>
</dbReference>
<dbReference type="PIRSF" id="PIRSF002808">
    <property type="entry name" value="Hexose_phosphate_transp"/>
    <property type="match status" value="1"/>
</dbReference>
<proteinExistence type="predicted"/>
<dbReference type="InterPro" id="IPR011701">
    <property type="entry name" value="MFS"/>
</dbReference>
<dbReference type="AlphaFoldDB" id="A0A8S8X6K6"/>
<dbReference type="Gene3D" id="1.20.1250.20">
    <property type="entry name" value="MFS general substrate transporter like domains"/>
    <property type="match status" value="2"/>
</dbReference>
<dbReference type="GO" id="GO:0005886">
    <property type="term" value="C:plasma membrane"/>
    <property type="evidence" value="ECO:0007669"/>
    <property type="project" value="UniProtKB-SubCell"/>
</dbReference>
<keyword evidence="3 6" id="KW-0812">Transmembrane</keyword>
<evidence type="ECO:0000256" key="4">
    <source>
        <dbReference type="ARBA" id="ARBA00022989"/>
    </source>
</evidence>
<keyword evidence="4 6" id="KW-1133">Transmembrane helix</keyword>
<protein>
    <submittedName>
        <fullName evidence="8">MFS transporter</fullName>
    </submittedName>
</protein>
<feature type="transmembrane region" description="Helical" evidence="6">
    <location>
        <begin position="386"/>
        <end position="405"/>
    </location>
</feature>
<evidence type="ECO:0000256" key="6">
    <source>
        <dbReference type="SAM" id="Phobius"/>
    </source>
</evidence>
<keyword evidence="9" id="KW-1185">Reference proteome</keyword>
<dbReference type="PANTHER" id="PTHR11662">
    <property type="entry name" value="SOLUTE CARRIER FAMILY 17"/>
    <property type="match status" value="1"/>
</dbReference>
<dbReference type="RefSeq" id="WP_420241439.1">
    <property type="nucleotide sequence ID" value="NZ_BOPV01000001.1"/>
</dbReference>
<sequence>MVIRNVASRSVLLIICLLYFILYIDRVNISTAAPLIQKDLGLSAVQLGLVFSAFAYPYALFQLAGGWLGDRLGPRLGLTICAVLVAIATVCTGVVGGLATLFAARLVLGIGEGPAFSTATRALANWMSPTQRGFAQGITHSAARLGNAVTPPLIAAISVALSWRDSFYILGGISLLWAIVWYFYFRDDPRTHRGVTPDELKDLPPATVAATRKRIPWGPLLRRILPVTLTDFCYGWILWLYLNWLPSFFTHEYHLDIKKSAVFAAGVFFAGVIGDTVGGIASDMILKRTGDVGKARVSVIVVGFLGSFACMLPIAFGGGDLAVVAPCLAAAFFFSELIVGPIWAVPMDIAPEYSGAASGFMNFGFGMAGIISPVVFGALIDMSGRWDLPFILSLVFLPLGAVLACTMKPGKRFIAPDVGTQSDGGYAVGKAALLSGKHS</sequence>
<dbReference type="InterPro" id="IPR020846">
    <property type="entry name" value="MFS_dom"/>
</dbReference>
<feature type="transmembrane region" description="Helical" evidence="6">
    <location>
        <begin position="297"/>
        <end position="316"/>
    </location>
</feature>
<comment type="caution">
    <text evidence="8">The sequence shown here is derived from an EMBL/GenBank/DDBJ whole genome shotgun (WGS) entry which is preliminary data.</text>
</comment>
<feature type="transmembrane region" description="Helical" evidence="6">
    <location>
        <begin position="167"/>
        <end position="185"/>
    </location>
</feature>
<feature type="transmembrane region" description="Helical" evidence="6">
    <location>
        <begin position="262"/>
        <end position="285"/>
    </location>
</feature>
<feature type="transmembrane region" description="Helical" evidence="6">
    <location>
        <begin position="357"/>
        <end position="380"/>
    </location>
</feature>
<dbReference type="InterPro" id="IPR050382">
    <property type="entry name" value="MFS_Na/Anion_cotransporter"/>
</dbReference>
<evidence type="ECO:0000256" key="2">
    <source>
        <dbReference type="ARBA" id="ARBA00022475"/>
    </source>
</evidence>
<evidence type="ECO:0000313" key="8">
    <source>
        <dbReference type="EMBL" id="GIL38423.1"/>
    </source>
</evidence>
<feature type="transmembrane region" description="Helical" evidence="6">
    <location>
        <begin position="322"/>
        <end position="345"/>
    </location>
</feature>
<dbReference type="Proteomes" id="UP000681075">
    <property type="component" value="Unassembled WGS sequence"/>
</dbReference>
<evidence type="ECO:0000313" key="9">
    <source>
        <dbReference type="Proteomes" id="UP000681075"/>
    </source>
</evidence>
<dbReference type="PANTHER" id="PTHR11662:SF399">
    <property type="entry name" value="FI19708P1-RELATED"/>
    <property type="match status" value="1"/>
</dbReference>
<dbReference type="InterPro" id="IPR036259">
    <property type="entry name" value="MFS_trans_sf"/>
</dbReference>
<feature type="transmembrane region" description="Helical" evidence="6">
    <location>
        <begin position="44"/>
        <end position="64"/>
    </location>
</feature>
<evidence type="ECO:0000256" key="1">
    <source>
        <dbReference type="ARBA" id="ARBA00004651"/>
    </source>
</evidence>
<evidence type="ECO:0000256" key="3">
    <source>
        <dbReference type="ARBA" id="ARBA00022692"/>
    </source>
</evidence>
<dbReference type="CDD" id="cd17319">
    <property type="entry name" value="MFS_ExuT_GudP_like"/>
    <property type="match status" value="1"/>
</dbReference>
<gene>
    <name evidence="8" type="ORF">TMPK1_06600</name>
</gene>
<reference evidence="8" key="1">
    <citation type="submission" date="2021-02" db="EMBL/GenBank/DDBJ databases">
        <title>Genome sequence of Rhodospirillales sp. strain TMPK1 isolated from soil.</title>
        <authorList>
            <person name="Nakai R."/>
            <person name="Kusada H."/>
            <person name="Tamaki H."/>
        </authorList>
    </citation>
    <scope>NUCLEOTIDE SEQUENCE</scope>
    <source>
        <strain evidence="8">TMPK1</strain>
    </source>
</reference>
<feature type="transmembrane region" description="Helical" evidence="6">
    <location>
        <begin position="7"/>
        <end position="24"/>
    </location>
</feature>
<comment type="subcellular location">
    <subcellularLocation>
        <location evidence="1">Cell membrane</location>
        <topology evidence="1">Multi-pass membrane protein</topology>
    </subcellularLocation>
</comment>
<dbReference type="GO" id="GO:0022857">
    <property type="term" value="F:transmembrane transporter activity"/>
    <property type="evidence" value="ECO:0007669"/>
    <property type="project" value="InterPro"/>
</dbReference>
<organism evidence="8 9">
    <name type="scientific">Roseiterribacter gracilis</name>
    <dbReference type="NCBI Taxonomy" id="2812848"/>
    <lineage>
        <taxon>Bacteria</taxon>
        <taxon>Pseudomonadati</taxon>
        <taxon>Pseudomonadota</taxon>
        <taxon>Alphaproteobacteria</taxon>
        <taxon>Rhodospirillales</taxon>
        <taxon>Roseiterribacteraceae</taxon>
        <taxon>Roseiterribacter</taxon>
    </lineage>
</organism>
<feature type="transmembrane region" description="Helical" evidence="6">
    <location>
        <begin position="76"/>
        <end position="104"/>
    </location>
</feature>
<dbReference type="InterPro" id="IPR000849">
    <property type="entry name" value="Sugar_P_transporter"/>
</dbReference>
<feature type="domain" description="Major facilitator superfamily (MFS) profile" evidence="7">
    <location>
        <begin position="11"/>
        <end position="412"/>
    </location>
</feature>
<keyword evidence="5 6" id="KW-0472">Membrane</keyword>
<name>A0A8S8X6K6_9PROT</name>
<feature type="transmembrane region" description="Helical" evidence="6">
    <location>
        <begin position="220"/>
        <end position="242"/>
    </location>
</feature>